<sequence>MLIFATKAGVRLLAQSNCWCGDETFKILLRPGTSKLGVPLDLVTFVCDFETALISAIQGNFRNIRVQVVLQQVGRLGLKTDYIRNQEVRKKSKNANDISIFAGKPCTREFRNLKCWDVSQVEALFNGSGFRPLKFRFEMCMVRQCEPTTNYLGCWHSRMNERACEQHLGFCPFLRLIIDEQGKIATVVQKKNAGYFLVRRGFVRSSAAYGVRQ</sequence>
<reference evidence="1 2" key="1">
    <citation type="submission" date="2015-01" db="EMBL/GenBank/DDBJ databases">
        <title>Evolution of Trichinella species and genotypes.</title>
        <authorList>
            <person name="Korhonen P.K."/>
            <person name="Edoardo P."/>
            <person name="Giuseppe L.R."/>
            <person name="Gasser R.B."/>
        </authorList>
    </citation>
    <scope>NUCLEOTIDE SEQUENCE [LARGE SCALE GENOMIC DNA]</scope>
    <source>
        <strain evidence="1">ISS1980</strain>
    </source>
</reference>
<proteinExistence type="predicted"/>
<name>A0A0V1M1T9_9BILA</name>
<dbReference type="AlphaFoldDB" id="A0A0V1M1T9"/>
<accession>A0A0V1M1T9</accession>
<keyword evidence="2" id="KW-1185">Reference proteome</keyword>
<evidence type="ECO:0000313" key="1">
    <source>
        <dbReference type="EMBL" id="KRZ65745.1"/>
    </source>
</evidence>
<evidence type="ECO:0000313" key="2">
    <source>
        <dbReference type="Proteomes" id="UP000054843"/>
    </source>
</evidence>
<organism evidence="1 2">
    <name type="scientific">Trichinella papuae</name>
    <dbReference type="NCBI Taxonomy" id="268474"/>
    <lineage>
        <taxon>Eukaryota</taxon>
        <taxon>Metazoa</taxon>
        <taxon>Ecdysozoa</taxon>
        <taxon>Nematoda</taxon>
        <taxon>Enoplea</taxon>
        <taxon>Dorylaimia</taxon>
        <taxon>Trichinellida</taxon>
        <taxon>Trichinellidae</taxon>
        <taxon>Trichinella</taxon>
    </lineage>
</organism>
<dbReference type="EMBL" id="JYDO01000301">
    <property type="protein sequence ID" value="KRZ65745.1"/>
    <property type="molecule type" value="Genomic_DNA"/>
</dbReference>
<gene>
    <name evidence="1" type="ORF">T10_9289</name>
</gene>
<protein>
    <submittedName>
        <fullName evidence="1">Uncharacterized protein</fullName>
    </submittedName>
</protein>
<comment type="caution">
    <text evidence="1">The sequence shown here is derived from an EMBL/GenBank/DDBJ whole genome shotgun (WGS) entry which is preliminary data.</text>
</comment>
<dbReference type="Proteomes" id="UP000054843">
    <property type="component" value="Unassembled WGS sequence"/>
</dbReference>